<comment type="cofactor">
    <cofactor evidence="6">
        <name>a divalent metal cation</name>
        <dbReference type="ChEBI" id="CHEBI:60240"/>
    </cofactor>
</comment>
<dbReference type="EC" id="2.7.1.23" evidence="6"/>
<dbReference type="RefSeq" id="WP_185659016.1">
    <property type="nucleotide sequence ID" value="NZ_CAWPOO010000006.1"/>
</dbReference>
<dbReference type="InterPro" id="IPR017438">
    <property type="entry name" value="ATP-NAD_kinase_N"/>
</dbReference>
<accession>A0A7X1B3T5</accession>
<comment type="caution">
    <text evidence="6">Lacks conserved residue(s) required for the propagation of feature annotation.</text>
</comment>
<evidence type="ECO:0000313" key="8">
    <source>
        <dbReference type="Proteomes" id="UP000526501"/>
    </source>
</evidence>
<gene>
    <name evidence="6" type="primary">nadK</name>
    <name evidence="7" type="ORF">H5P27_03615</name>
</gene>
<dbReference type="AlphaFoldDB" id="A0A7X1B3T5"/>
<dbReference type="PANTHER" id="PTHR20275">
    <property type="entry name" value="NAD KINASE"/>
    <property type="match status" value="1"/>
</dbReference>
<dbReference type="Gene3D" id="3.40.50.10330">
    <property type="entry name" value="Probable inorganic polyphosphate/atp-NAD kinase, domain 1"/>
    <property type="match status" value="1"/>
</dbReference>
<feature type="active site" description="Proton acceptor" evidence="6">
    <location>
        <position position="61"/>
    </location>
</feature>
<feature type="binding site" evidence="6">
    <location>
        <begin position="131"/>
        <end position="132"/>
    </location>
    <ligand>
        <name>NAD(+)</name>
        <dbReference type="ChEBI" id="CHEBI:57540"/>
    </ligand>
</feature>
<dbReference type="GO" id="GO:0005737">
    <property type="term" value="C:cytoplasm"/>
    <property type="evidence" value="ECO:0007669"/>
    <property type="project" value="UniProtKB-SubCell"/>
</dbReference>
<dbReference type="GO" id="GO:0006741">
    <property type="term" value="P:NADP+ biosynthetic process"/>
    <property type="evidence" value="ECO:0007669"/>
    <property type="project" value="UniProtKB-UniRule"/>
</dbReference>
<name>A0A7X1B3T5_9BACT</name>
<dbReference type="HAMAP" id="MF_00361">
    <property type="entry name" value="NAD_kinase"/>
    <property type="match status" value="1"/>
</dbReference>
<reference evidence="7 8" key="1">
    <citation type="submission" date="2020-07" db="EMBL/GenBank/DDBJ databases">
        <authorList>
            <person name="Feng X."/>
        </authorList>
    </citation>
    <scope>NUCLEOTIDE SEQUENCE [LARGE SCALE GENOMIC DNA]</scope>
    <source>
        <strain evidence="7 8">JCM23202</strain>
    </source>
</reference>
<organism evidence="7 8">
    <name type="scientific">Pelagicoccus albus</name>
    <dbReference type="NCBI Taxonomy" id="415222"/>
    <lineage>
        <taxon>Bacteria</taxon>
        <taxon>Pseudomonadati</taxon>
        <taxon>Verrucomicrobiota</taxon>
        <taxon>Opitutia</taxon>
        <taxon>Puniceicoccales</taxon>
        <taxon>Pelagicoccaceae</taxon>
        <taxon>Pelagicoccus</taxon>
    </lineage>
</organism>
<dbReference type="InterPro" id="IPR002504">
    <property type="entry name" value="NADK"/>
</dbReference>
<feature type="binding site" evidence="6">
    <location>
        <position position="161"/>
    </location>
    <ligand>
        <name>NAD(+)</name>
        <dbReference type="ChEBI" id="CHEBI:57540"/>
    </ligand>
</feature>
<keyword evidence="3 6" id="KW-0521">NADP</keyword>
<evidence type="ECO:0000256" key="2">
    <source>
        <dbReference type="ARBA" id="ARBA00022777"/>
    </source>
</evidence>
<comment type="catalytic activity">
    <reaction evidence="5 6">
        <text>NAD(+) + ATP = ADP + NADP(+) + H(+)</text>
        <dbReference type="Rhea" id="RHEA:18629"/>
        <dbReference type="ChEBI" id="CHEBI:15378"/>
        <dbReference type="ChEBI" id="CHEBI:30616"/>
        <dbReference type="ChEBI" id="CHEBI:57540"/>
        <dbReference type="ChEBI" id="CHEBI:58349"/>
        <dbReference type="ChEBI" id="CHEBI:456216"/>
        <dbReference type="EC" id="2.7.1.23"/>
    </reaction>
</comment>
<evidence type="ECO:0000256" key="5">
    <source>
        <dbReference type="ARBA" id="ARBA00047925"/>
    </source>
</evidence>
<proteinExistence type="inferred from homology"/>
<dbReference type="GO" id="GO:0019674">
    <property type="term" value="P:NAD+ metabolic process"/>
    <property type="evidence" value="ECO:0007669"/>
    <property type="project" value="InterPro"/>
</dbReference>
<keyword evidence="8" id="KW-1185">Reference proteome</keyword>
<evidence type="ECO:0000256" key="4">
    <source>
        <dbReference type="ARBA" id="ARBA00023027"/>
    </source>
</evidence>
<evidence type="ECO:0000256" key="3">
    <source>
        <dbReference type="ARBA" id="ARBA00022857"/>
    </source>
</evidence>
<dbReference type="InterPro" id="IPR017437">
    <property type="entry name" value="ATP-NAD_kinase_PpnK-typ_C"/>
</dbReference>
<sequence>MAEIKQLAFVINGSKNGSRELVEVLAEIAEVNGVKTKSITGFPVPHGAFSDMDACCVVGGDGTFLSAAAEATRCQIPVIGVNRGTLGFLTTYTSEEVAGLFPSVLKGEFKAQERTLLECSAQDSHTDLALNDVVIKAADSSQIIHINVFADDEFVTTYVCDGLIFATPTGSTAYTLSAGGPLMHPAAEAISLTPICPHTLSNRSIIFPSDKKLRIENAKPGQRLLVALDGQRNLNILEGSSLCVSVSEHRLKIAQKLDYSHFNVVRHKLKWSGGYAGEI</sequence>
<evidence type="ECO:0000256" key="6">
    <source>
        <dbReference type="HAMAP-Rule" id="MF_00361"/>
    </source>
</evidence>
<feature type="binding site" evidence="6">
    <location>
        <position position="231"/>
    </location>
    <ligand>
        <name>NAD(+)</name>
        <dbReference type="ChEBI" id="CHEBI:57540"/>
    </ligand>
</feature>
<evidence type="ECO:0000313" key="7">
    <source>
        <dbReference type="EMBL" id="MBC2605123.1"/>
    </source>
</evidence>
<dbReference type="EMBL" id="JACHVC010000006">
    <property type="protein sequence ID" value="MBC2605123.1"/>
    <property type="molecule type" value="Genomic_DNA"/>
</dbReference>
<dbReference type="Gene3D" id="2.60.200.30">
    <property type="entry name" value="Probable inorganic polyphosphate/atp-NAD kinase, domain 2"/>
    <property type="match status" value="1"/>
</dbReference>
<dbReference type="PANTHER" id="PTHR20275:SF0">
    <property type="entry name" value="NAD KINASE"/>
    <property type="match status" value="1"/>
</dbReference>
<feature type="binding site" evidence="6">
    <location>
        <begin position="61"/>
        <end position="62"/>
    </location>
    <ligand>
        <name>NAD(+)</name>
        <dbReference type="ChEBI" id="CHEBI:57540"/>
    </ligand>
</feature>
<dbReference type="InterPro" id="IPR016064">
    <property type="entry name" value="NAD/diacylglycerol_kinase_sf"/>
</dbReference>
<evidence type="ECO:0000256" key="1">
    <source>
        <dbReference type="ARBA" id="ARBA00022679"/>
    </source>
</evidence>
<dbReference type="GO" id="GO:0003951">
    <property type="term" value="F:NAD+ kinase activity"/>
    <property type="evidence" value="ECO:0007669"/>
    <property type="project" value="UniProtKB-UniRule"/>
</dbReference>
<dbReference type="SUPFAM" id="SSF111331">
    <property type="entry name" value="NAD kinase/diacylglycerol kinase-like"/>
    <property type="match status" value="1"/>
</dbReference>
<comment type="similarity">
    <text evidence="6">Belongs to the NAD kinase family.</text>
</comment>
<dbReference type="GO" id="GO:0051287">
    <property type="term" value="F:NAD binding"/>
    <property type="evidence" value="ECO:0007669"/>
    <property type="project" value="UniProtKB-ARBA"/>
</dbReference>
<keyword evidence="2 6" id="KW-0418">Kinase</keyword>
<keyword evidence="1 6" id="KW-0808">Transferase</keyword>
<dbReference type="Pfam" id="PF20143">
    <property type="entry name" value="NAD_kinase_C"/>
    <property type="match status" value="1"/>
</dbReference>
<comment type="function">
    <text evidence="6">Involved in the regulation of the intracellular balance of NAD and NADP, and is a key enzyme in the biosynthesis of NADP. Catalyzes specifically the phosphorylation on 2'-hydroxyl of the adenosine moiety of NAD to yield NADP.</text>
</comment>
<keyword evidence="6" id="KW-0963">Cytoplasm</keyword>
<dbReference type="GO" id="GO:0005524">
    <property type="term" value="F:ATP binding"/>
    <property type="evidence" value="ECO:0007669"/>
    <property type="project" value="UniProtKB-KW"/>
</dbReference>
<keyword evidence="6" id="KW-0547">Nucleotide-binding</keyword>
<dbReference type="GO" id="GO:0046872">
    <property type="term" value="F:metal ion binding"/>
    <property type="evidence" value="ECO:0007669"/>
    <property type="project" value="UniProtKB-UniRule"/>
</dbReference>
<feature type="binding site" evidence="6">
    <location>
        <begin position="172"/>
        <end position="177"/>
    </location>
    <ligand>
        <name>NAD(+)</name>
        <dbReference type="ChEBI" id="CHEBI:57540"/>
    </ligand>
</feature>
<dbReference type="Proteomes" id="UP000526501">
    <property type="component" value="Unassembled WGS sequence"/>
</dbReference>
<dbReference type="Pfam" id="PF01513">
    <property type="entry name" value="NAD_kinase"/>
    <property type="match status" value="1"/>
</dbReference>
<protein>
    <recommendedName>
        <fullName evidence="6">NAD kinase</fullName>
        <ecNumber evidence="6">2.7.1.23</ecNumber>
    </recommendedName>
    <alternativeName>
        <fullName evidence="6">ATP-dependent NAD kinase</fullName>
    </alternativeName>
</protein>
<comment type="caution">
    <text evidence="7">The sequence shown here is derived from an EMBL/GenBank/DDBJ whole genome shotgun (WGS) entry which is preliminary data.</text>
</comment>
<keyword evidence="6" id="KW-0067">ATP-binding</keyword>
<comment type="subcellular location">
    <subcellularLocation>
        <location evidence="6">Cytoplasm</location>
    </subcellularLocation>
</comment>
<keyword evidence="4 6" id="KW-0520">NAD</keyword>